<accession>A0AA38RGW1</accession>
<evidence type="ECO:0000313" key="3">
    <source>
        <dbReference type="EMBL" id="KAJ9130367.1"/>
    </source>
</evidence>
<dbReference type="Proteomes" id="UP001174694">
    <property type="component" value="Unassembled WGS sequence"/>
</dbReference>
<keyword evidence="4" id="KW-1185">Reference proteome</keyword>
<dbReference type="AlphaFoldDB" id="A0AA38RGW1"/>
<sequence length="598" mass="65318">MGAAPGPSTVTQTAFQYTSTRSIFTFDVAGKVTMTVTFLSPVYPNDFVKKSLQYSYVDVSVVSADGSSHSVSVYMDMSGEWMAGDRTTVIDWATGTYNGVAYHKFWNPSQVIYQEKNDQANWGTVFLGTTSGQGMTYQIGEDTVVRTQFVNNRVLNDTVDSDFRAVNSNWPVFAFAHDLGTIGTSAVSVQFGLGLCQIYTINFQGSGSSAQSLQGNWYDEWSDGIYAMADWVSGYSTEATYSTQIDSDVYADSYAAAGSNYAAITTLAVRQAFGGLQPGKGTSQSYLFLKEISSDGDISTVDVIFPAFPILAYFNTTLVKLLLDPLYENQESGHYPNTYSMHDLGTFPNALGYPAGNDEEMPVEECGNMIIMTLSYAQKSGDTAYLTKHYSKLQQWTSYLVNDSLIPANQLSTDDFAGTLANQTNLALKGIIGIAAMGKIAQLTGNSDTYTSTAQSYISQWYSYGINSAASPPHTELDYNDATSWGLLYNLYADKILGLGLVKSAVYDQQSAFYPTVENTYGVPLDTRHTYTKLDWQCWVAAIASNSTRDSFYSTIVSWLGNTSARVPMTDWYQTTDGTSPGFIARPVVGGLFAELAL</sequence>
<dbReference type="InterPro" id="IPR052743">
    <property type="entry name" value="Glutaminase_GtaA"/>
</dbReference>
<name>A0AA38RGW1_9PEZI</name>
<reference evidence="3" key="1">
    <citation type="submission" date="2022-07" db="EMBL/GenBank/DDBJ databases">
        <title>Fungi with potential for degradation of polypropylene.</title>
        <authorList>
            <person name="Gostincar C."/>
        </authorList>
    </citation>
    <scope>NUCLEOTIDE SEQUENCE</scope>
    <source>
        <strain evidence="3">EXF-13308</strain>
    </source>
</reference>
<dbReference type="EMBL" id="JANBVO010000093">
    <property type="protein sequence ID" value="KAJ9130367.1"/>
    <property type="molecule type" value="Genomic_DNA"/>
</dbReference>
<dbReference type="Pfam" id="PF17168">
    <property type="entry name" value="DUF5127"/>
    <property type="match status" value="1"/>
</dbReference>
<gene>
    <name evidence="3" type="ORF">NKR23_g12235</name>
</gene>
<feature type="domain" description="Glutaminase A central" evidence="1">
    <location>
        <begin position="258"/>
        <end position="595"/>
    </location>
</feature>
<evidence type="ECO:0000259" key="2">
    <source>
        <dbReference type="Pfam" id="PF17168"/>
    </source>
</evidence>
<protein>
    <submittedName>
        <fullName evidence="3">Glutaminase A</fullName>
    </submittedName>
</protein>
<evidence type="ECO:0000259" key="1">
    <source>
        <dbReference type="Pfam" id="PF16335"/>
    </source>
</evidence>
<proteinExistence type="predicted"/>
<dbReference type="Pfam" id="PF16335">
    <property type="entry name" value="GtaA_6_Hairpin"/>
    <property type="match status" value="1"/>
</dbReference>
<comment type="caution">
    <text evidence="3">The sequence shown here is derived from an EMBL/GenBank/DDBJ whole genome shotgun (WGS) entry which is preliminary data.</text>
</comment>
<dbReference type="InterPro" id="IPR033433">
    <property type="entry name" value="GtaA_N"/>
</dbReference>
<dbReference type="PANTHER" id="PTHR31987:SF1">
    <property type="entry name" value="GLUTAMINASE A"/>
    <property type="match status" value="1"/>
</dbReference>
<organism evidence="3 4">
    <name type="scientific">Pleurostoma richardsiae</name>
    <dbReference type="NCBI Taxonomy" id="41990"/>
    <lineage>
        <taxon>Eukaryota</taxon>
        <taxon>Fungi</taxon>
        <taxon>Dikarya</taxon>
        <taxon>Ascomycota</taxon>
        <taxon>Pezizomycotina</taxon>
        <taxon>Sordariomycetes</taxon>
        <taxon>Sordariomycetidae</taxon>
        <taxon>Calosphaeriales</taxon>
        <taxon>Pleurostomataceae</taxon>
        <taxon>Pleurostoma</taxon>
    </lineage>
</organism>
<dbReference type="InterPro" id="IPR032514">
    <property type="entry name" value="GtaA_central"/>
</dbReference>
<evidence type="ECO:0000313" key="4">
    <source>
        <dbReference type="Proteomes" id="UP001174694"/>
    </source>
</evidence>
<dbReference type="PANTHER" id="PTHR31987">
    <property type="entry name" value="GLUTAMINASE A-RELATED"/>
    <property type="match status" value="1"/>
</dbReference>
<feature type="domain" description="Glutaminase A N-terminal" evidence="2">
    <location>
        <begin position="20"/>
        <end position="252"/>
    </location>
</feature>